<protein>
    <submittedName>
        <fullName evidence="2">Uncharacterized protein</fullName>
    </submittedName>
</protein>
<feature type="region of interest" description="Disordered" evidence="1">
    <location>
        <begin position="1"/>
        <end position="166"/>
    </location>
</feature>
<name>A0A6J4TJB8_9SPHN</name>
<feature type="non-terminal residue" evidence="2">
    <location>
        <position position="1"/>
    </location>
</feature>
<feature type="compositionally biased region" description="Basic residues" evidence="1">
    <location>
        <begin position="93"/>
        <end position="103"/>
    </location>
</feature>
<feature type="compositionally biased region" description="Low complexity" evidence="1">
    <location>
        <begin position="104"/>
        <end position="115"/>
    </location>
</feature>
<feature type="compositionally biased region" description="Basic residues" evidence="1">
    <location>
        <begin position="62"/>
        <end position="73"/>
    </location>
</feature>
<organism evidence="2">
    <name type="scientific">uncultured Sphingosinicella sp</name>
    <dbReference type="NCBI Taxonomy" id="478748"/>
    <lineage>
        <taxon>Bacteria</taxon>
        <taxon>Pseudomonadati</taxon>
        <taxon>Pseudomonadota</taxon>
        <taxon>Alphaproteobacteria</taxon>
        <taxon>Sphingomonadales</taxon>
        <taxon>Sphingosinicellaceae</taxon>
        <taxon>Sphingosinicella</taxon>
        <taxon>environmental samples</taxon>
    </lineage>
</organism>
<evidence type="ECO:0000256" key="1">
    <source>
        <dbReference type="SAM" id="MobiDB-lite"/>
    </source>
</evidence>
<gene>
    <name evidence="2" type="ORF">AVDCRST_MAG23-544</name>
</gene>
<accession>A0A6J4TJB8</accession>
<dbReference type="EMBL" id="CADCWD010000017">
    <property type="protein sequence ID" value="CAA9525032.1"/>
    <property type="molecule type" value="Genomic_DNA"/>
</dbReference>
<reference evidence="2" key="1">
    <citation type="submission" date="2020-02" db="EMBL/GenBank/DDBJ databases">
        <authorList>
            <person name="Meier V. D."/>
        </authorList>
    </citation>
    <scope>NUCLEOTIDE SEQUENCE</scope>
    <source>
        <strain evidence="2">AVDCRST_MAG23</strain>
    </source>
</reference>
<dbReference type="AlphaFoldDB" id="A0A6J4TJB8"/>
<sequence>DGGCDHPRARDASAACRARHRQAQHEGAARARRLRSFARPLSADRRRSRALARHLVVAGSRKSGHLAAHRRLRPAAARPCLDPGDARPALDHAHHRRPRRAAGRSRPVSPGPSSELSRRRRRDRRSPTGFWAVAGGAGLQPRQCGRPGDPHPRGGEGLGGCRPFRL</sequence>
<feature type="non-terminal residue" evidence="2">
    <location>
        <position position="166"/>
    </location>
</feature>
<proteinExistence type="predicted"/>
<evidence type="ECO:0000313" key="2">
    <source>
        <dbReference type="EMBL" id="CAA9525032.1"/>
    </source>
</evidence>
<feature type="compositionally biased region" description="Basic and acidic residues" evidence="1">
    <location>
        <begin position="1"/>
        <end position="11"/>
    </location>
</feature>